<dbReference type="EC" id="5.1.1.7" evidence="3 8"/>
<proteinExistence type="inferred from homology"/>
<evidence type="ECO:0000256" key="3">
    <source>
        <dbReference type="ARBA" id="ARBA00013080"/>
    </source>
</evidence>
<feature type="binding site" evidence="8">
    <location>
        <position position="203"/>
    </location>
    <ligand>
        <name>substrate</name>
    </ligand>
</feature>
<dbReference type="SUPFAM" id="SSF54506">
    <property type="entry name" value="Diaminopimelate epimerase-like"/>
    <property type="match status" value="2"/>
</dbReference>
<dbReference type="AlphaFoldDB" id="A0A850R4W0"/>
<feature type="binding site" evidence="8">
    <location>
        <position position="167"/>
    </location>
    <ligand>
        <name>substrate</name>
    </ligand>
</feature>
<dbReference type="Proteomes" id="UP000563523">
    <property type="component" value="Unassembled WGS sequence"/>
</dbReference>
<feature type="active site" description="Proton donor" evidence="8">
    <location>
        <position position="78"/>
    </location>
</feature>
<dbReference type="GO" id="GO:0005829">
    <property type="term" value="C:cytosol"/>
    <property type="evidence" value="ECO:0007669"/>
    <property type="project" value="TreeGrafter"/>
</dbReference>
<feature type="site" description="Could be important to modulate the pK values of the two catalytic cysteine residues" evidence="8">
    <location>
        <position position="169"/>
    </location>
</feature>
<comment type="caution">
    <text evidence="8">Lacks conserved residue(s) required for the propagation of feature annotation.</text>
</comment>
<evidence type="ECO:0000256" key="8">
    <source>
        <dbReference type="HAMAP-Rule" id="MF_00197"/>
    </source>
</evidence>
<evidence type="ECO:0000256" key="7">
    <source>
        <dbReference type="ARBA" id="ARBA00051712"/>
    </source>
</evidence>
<dbReference type="Pfam" id="PF01678">
    <property type="entry name" value="DAP_epimerase"/>
    <property type="match status" value="2"/>
</dbReference>
<feature type="binding site" evidence="8">
    <location>
        <position position="12"/>
    </location>
    <ligand>
        <name>substrate</name>
    </ligand>
</feature>
<dbReference type="NCBIfam" id="TIGR00652">
    <property type="entry name" value="DapF"/>
    <property type="match status" value="1"/>
</dbReference>
<comment type="subunit">
    <text evidence="8">Homodimer.</text>
</comment>
<evidence type="ECO:0000256" key="4">
    <source>
        <dbReference type="ARBA" id="ARBA00022605"/>
    </source>
</evidence>
<protein>
    <recommendedName>
        <fullName evidence="3 8">Diaminopimelate epimerase</fullName>
        <shortName evidence="8">DAP epimerase</shortName>
        <ecNumber evidence="3 8">5.1.1.7</ecNumber>
    </recommendedName>
    <alternativeName>
        <fullName evidence="8">PLP-independent amino acid racemase</fullName>
    </alternativeName>
</protein>
<dbReference type="EMBL" id="JABZEC010000001">
    <property type="protein sequence ID" value="NVY95612.1"/>
    <property type="molecule type" value="Genomic_DNA"/>
</dbReference>
<feature type="binding site" evidence="8">
    <location>
        <position position="69"/>
    </location>
    <ligand>
        <name>substrate</name>
    </ligand>
</feature>
<keyword evidence="8" id="KW-0963">Cytoplasm</keyword>
<comment type="caution">
    <text evidence="10">The sequence shown here is derived from an EMBL/GenBank/DDBJ whole genome shotgun (WGS) entry which is preliminary data.</text>
</comment>
<evidence type="ECO:0000256" key="6">
    <source>
        <dbReference type="ARBA" id="ARBA00023235"/>
    </source>
</evidence>
<comment type="similarity">
    <text evidence="2 8">Belongs to the diaminopimelate epimerase family.</text>
</comment>
<dbReference type="GO" id="GO:0009089">
    <property type="term" value="P:lysine biosynthetic process via diaminopimelate"/>
    <property type="evidence" value="ECO:0007669"/>
    <property type="project" value="UniProtKB-UniRule"/>
</dbReference>
<evidence type="ECO:0000256" key="1">
    <source>
        <dbReference type="ARBA" id="ARBA00005196"/>
    </source>
</evidence>
<feature type="active site" description="Proton acceptor" evidence="8">
    <location>
        <position position="230"/>
    </location>
</feature>
<comment type="function">
    <text evidence="8">Catalyzes the stereoinversion of LL-2,6-diaminopimelate (L,L-DAP) to meso-diaminopimelate (meso-DAP), a precursor of L-lysine and an essential component of the bacterial peptidoglycan.</text>
</comment>
<evidence type="ECO:0000256" key="5">
    <source>
        <dbReference type="ARBA" id="ARBA00023154"/>
    </source>
</evidence>
<dbReference type="InterPro" id="IPR001653">
    <property type="entry name" value="DAP_epimerase_DapF"/>
</dbReference>
<evidence type="ECO:0000313" key="10">
    <source>
        <dbReference type="EMBL" id="NVY95612.1"/>
    </source>
</evidence>
<evidence type="ECO:0000256" key="9">
    <source>
        <dbReference type="PROSITE-ProRule" id="PRU10125"/>
    </source>
</evidence>
<sequence>MVVLQKVHGSNNQFFLLDQTTLTQALNSQELQNLAQKITKKDFFGGVDGLLVVDSSSVPAALGKMRVYNADGSRALMCGNGLRTVSRYLATKHQQDQFLVETDQANLQVQKQTPWAPQIPAYSVEISPVSFQANKLPFANLGTDQLINQIVPQFDPQLKFTALAVPNPHLISFVSAAVMEGPLLKELGEKLNQTNPYFPEGVNLSFAQVKKADELFVRTFERGVGFTNACGTGMSATSLAYFLTQPQVPAMGTQLTIKNPGGMVQTRVHQGSSEQYWIELSGNATVIAEIQLPEADLRHGNLQPENYAYNETGEALAYQNFVQQLS</sequence>
<organism evidence="10 11">
    <name type="scientific">Bombilactobacillus apium</name>
    <dbReference type="NCBI Taxonomy" id="2675299"/>
    <lineage>
        <taxon>Bacteria</taxon>
        <taxon>Bacillati</taxon>
        <taxon>Bacillota</taxon>
        <taxon>Bacilli</taxon>
        <taxon>Lactobacillales</taxon>
        <taxon>Lactobacillaceae</taxon>
        <taxon>Bombilactobacillus</taxon>
    </lineage>
</organism>
<feature type="binding site" evidence="8">
    <location>
        <begin position="79"/>
        <end position="80"/>
    </location>
    <ligand>
        <name>substrate</name>
    </ligand>
</feature>
<name>A0A850R4W0_9LACO</name>
<evidence type="ECO:0000256" key="2">
    <source>
        <dbReference type="ARBA" id="ARBA00010219"/>
    </source>
</evidence>
<accession>A0A850R4W0</accession>
<reference evidence="10 11" key="1">
    <citation type="submission" date="2020-06" db="EMBL/GenBank/DDBJ databases">
        <authorList>
            <person name="Kang J."/>
        </authorList>
    </citation>
    <scope>NUCLEOTIDE SEQUENCE [LARGE SCALE GENOMIC DNA]</scope>
    <source>
        <strain evidence="10 11">DCY120</strain>
    </source>
</reference>
<dbReference type="UniPathway" id="UPA00034">
    <property type="reaction ID" value="UER00025"/>
</dbReference>
<dbReference type="PANTHER" id="PTHR31689">
    <property type="entry name" value="DIAMINOPIMELATE EPIMERASE, CHLOROPLASTIC"/>
    <property type="match status" value="1"/>
</dbReference>
<dbReference type="InterPro" id="IPR018510">
    <property type="entry name" value="DAP_epimerase_AS"/>
</dbReference>
<keyword evidence="11" id="KW-1185">Reference proteome</keyword>
<feature type="site" description="Could be important to modulate the pK values of the two catalytic cysteine residues" evidence="8">
    <location>
        <position position="221"/>
    </location>
</feature>
<comment type="subcellular location">
    <subcellularLocation>
        <location evidence="8">Cytoplasm</location>
    </subcellularLocation>
</comment>
<comment type="catalytic activity">
    <reaction evidence="7 8">
        <text>(2S,6S)-2,6-diaminopimelate = meso-2,6-diaminopimelate</text>
        <dbReference type="Rhea" id="RHEA:15393"/>
        <dbReference type="ChEBI" id="CHEBI:57609"/>
        <dbReference type="ChEBI" id="CHEBI:57791"/>
        <dbReference type="EC" id="5.1.1.7"/>
    </reaction>
</comment>
<feature type="active site" evidence="9">
    <location>
        <position position="78"/>
    </location>
</feature>
<dbReference type="HAMAP" id="MF_00197">
    <property type="entry name" value="DAP_epimerase"/>
    <property type="match status" value="1"/>
</dbReference>
<dbReference type="PANTHER" id="PTHR31689:SF0">
    <property type="entry name" value="DIAMINOPIMELATE EPIMERASE"/>
    <property type="match status" value="1"/>
</dbReference>
<evidence type="ECO:0000313" key="11">
    <source>
        <dbReference type="Proteomes" id="UP000563523"/>
    </source>
</evidence>
<gene>
    <name evidence="8" type="primary">dapF</name>
    <name evidence="10" type="ORF">HU830_00105</name>
</gene>
<dbReference type="GO" id="GO:0008837">
    <property type="term" value="F:diaminopimelate epimerase activity"/>
    <property type="evidence" value="ECO:0007669"/>
    <property type="project" value="UniProtKB-UniRule"/>
</dbReference>
<dbReference type="PROSITE" id="PS01326">
    <property type="entry name" value="DAP_EPIMERASE"/>
    <property type="match status" value="1"/>
</dbReference>
<keyword evidence="6 8" id="KW-0413">Isomerase</keyword>
<comment type="pathway">
    <text evidence="1 8">Amino-acid biosynthesis; L-lysine biosynthesis via DAP pathway; DL-2,6-diaminopimelate from LL-2,6-diaminopimelate: step 1/1.</text>
</comment>
<dbReference type="Gene3D" id="3.10.310.10">
    <property type="entry name" value="Diaminopimelate Epimerase, Chain A, domain 1"/>
    <property type="match status" value="2"/>
</dbReference>
<feature type="binding site" evidence="8">
    <location>
        <begin position="231"/>
        <end position="232"/>
    </location>
    <ligand>
        <name>substrate</name>
    </ligand>
</feature>
<feature type="binding site" evidence="8">
    <location>
        <begin position="221"/>
        <end position="222"/>
    </location>
    <ligand>
        <name>substrate</name>
    </ligand>
</feature>
<keyword evidence="5 8" id="KW-0457">Lysine biosynthesis</keyword>
<dbReference type="RefSeq" id="WP_176941787.1">
    <property type="nucleotide sequence ID" value="NZ_JABZEC010000001.1"/>
</dbReference>
<keyword evidence="4 8" id="KW-0028">Amino-acid biosynthesis</keyword>